<dbReference type="AlphaFoldDB" id="A0A835Z6U9"/>
<evidence type="ECO:0000256" key="1">
    <source>
        <dbReference type="SAM" id="Phobius"/>
    </source>
</evidence>
<feature type="transmembrane region" description="Helical" evidence="1">
    <location>
        <begin position="315"/>
        <end position="337"/>
    </location>
</feature>
<organism evidence="2 3">
    <name type="scientific">Tribonema minus</name>
    <dbReference type="NCBI Taxonomy" id="303371"/>
    <lineage>
        <taxon>Eukaryota</taxon>
        <taxon>Sar</taxon>
        <taxon>Stramenopiles</taxon>
        <taxon>Ochrophyta</taxon>
        <taxon>PX clade</taxon>
        <taxon>Xanthophyceae</taxon>
        <taxon>Tribonematales</taxon>
        <taxon>Tribonemataceae</taxon>
        <taxon>Tribonema</taxon>
    </lineage>
</organism>
<name>A0A835Z6U9_9STRA</name>
<feature type="transmembrane region" description="Helical" evidence="1">
    <location>
        <begin position="107"/>
        <end position="127"/>
    </location>
</feature>
<accession>A0A835Z6U9</accession>
<reference evidence="2" key="1">
    <citation type="submission" date="2021-02" db="EMBL/GenBank/DDBJ databases">
        <title>First Annotated Genome of the Yellow-green Alga Tribonema minus.</title>
        <authorList>
            <person name="Mahan K.M."/>
        </authorList>
    </citation>
    <scope>NUCLEOTIDE SEQUENCE</scope>
    <source>
        <strain evidence="2">UTEX B ZZ1240</strain>
    </source>
</reference>
<sequence length="526" mass="57003">MLKKQQQQQQQQQQQRSIYEYMAHSGGGGGTGSGSRPLINTSAARLGGRAAACLQHAAVSLDLLEASDPAPHMVLPAAIALALQLYSVPKVWALYQRRFTWKITCGSFIFASLSTLLFLGLSVVVTYKTMKLGLTALAAAAKALSGAEALGPAYEPLLLSPRMWSGMITALLVTKAWWAARPFLTAAFAEPPAAHNNANPSAVDSQIREFRTVFWEPMHHKDNAGPLLDFQNGLRAAAAQPPRGHRPPATWRSLVGFKCYVALACAAVAWPVVEVPARYATRDAVLRGCLMGARCVYFGGGAALTPVVFHSCLLVGGALYLAAWSVALTALAAVAAVPCDMTRFSNDDELVCAWRRAHASPELRAMLEACASQPLTRRDGAYAQQQRQRLPPPPGAYRKPRAFWCLFAVCAAFAPYVLLFPAVGARALAFTLDGSGAAAVDVTHAVRIAIATPLWWVFQAVYDNYAIAFAYSCAVTRRLVSPLDLEPPPRGLAWRDWALFLIGKAYRNADGSEYKPFFWVTQPARQ</sequence>
<feature type="transmembrane region" description="Helical" evidence="1">
    <location>
        <begin position="285"/>
        <end position="309"/>
    </location>
</feature>
<dbReference type="Proteomes" id="UP000664859">
    <property type="component" value="Unassembled WGS sequence"/>
</dbReference>
<dbReference type="EMBL" id="JAFCMP010000104">
    <property type="protein sequence ID" value="KAG5186757.1"/>
    <property type="molecule type" value="Genomic_DNA"/>
</dbReference>
<keyword evidence="1" id="KW-0812">Transmembrane</keyword>
<keyword evidence="1" id="KW-0472">Membrane</keyword>
<keyword evidence="3" id="KW-1185">Reference proteome</keyword>
<protein>
    <submittedName>
        <fullName evidence="2">Uncharacterized protein</fullName>
    </submittedName>
</protein>
<comment type="caution">
    <text evidence="2">The sequence shown here is derived from an EMBL/GenBank/DDBJ whole genome shotgun (WGS) entry which is preliminary data.</text>
</comment>
<proteinExistence type="predicted"/>
<keyword evidence="1" id="KW-1133">Transmembrane helix</keyword>
<feature type="transmembrane region" description="Helical" evidence="1">
    <location>
        <begin position="255"/>
        <end position="273"/>
    </location>
</feature>
<gene>
    <name evidence="2" type="ORF">JKP88DRAFT_288558</name>
</gene>
<evidence type="ECO:0000313" key="2">
    <source>
        <dbReference type="EMBL" id="KAG5186757.1"/>
    </source>
</evidence>
<evidence type="ECO:0000313" key="3">
    <source>
        <dbReference type="Proteomes" id="UP000664859"/>
    </source>
</evidence>
<feature type="transmembrane region" description="Helical" evidence="1">
    <location>
        <begin position="402"/>
        <end position="423"/>
    </location>
</feature>